<dbReference type="Proteomes" id="UP000722336">
    <property type="component" value="Unassembled WGS sequence"/>
</dbReference>
<evidence type="ECO:0000313" key="2">
    <source>
        <dbReference type="EMBL" id="MBV7256037.1"/>
    </source>
</evidence>
<evidence type="ECO:0000256" key="1">
    <source>
        <dbReference type="SAM" id="Phobius"/>
    </source>
</evidence>
<feature type="transmembrane region" description="Helical" evidence="1">
    <location>
        <begin position="195"/>
        <end position="219"/>
    </location>
</feature>
<feature type="transmembrane region" description="Helical" evidence="1">
    <location>
        <begin position="153"/>
        <end position="175"/>
    </location>
</feature>
<protein>
    <submittedName>
        <fullName evidence="2">Uncharacterized protein</fullName>
    </submittedName>
</protein>
<evidence type="ECO:0000313" key="3">
    <source>
        <dbReference type="Proteomes" id="UP000722336"/>
    </source>
</evidence>
<feature type="transmembrane region" description="Helical" evidence="1">
    <location>
        <begin position="119"/>
        <end position="141"/>
    </location>
</feature>
<keyword evidence="1" id="KW-0472">Membrane</keyword>
<name>A0ABS6SDW3_9SPHN</name>
<sequence>MLTWLSAARSFIANLRPRHWLLLIIVYSGRAMLPVLPADVAQTEWMRALQTGAQFFVIFWMPYMFMRAMAGHERPAIPTLGFLWFAGAAVVFAFAMAVLPTLVHLRFLNGDAGEYAQAWFLLAGVVGAILTARLLPICAGTATEVLSPLEMRWWAGMADTALPFCFTVGAAYLVWKLLDMAVPAPSSAFTMRNIFWSHVEQALTAGYVLLICALAVAAAQHCADINPRLQEGAPPR</sequence>
<gene>
    <name evidence="2" type="ORF">KCG44_04480</name>
</gene>
<organism evidence="2 3">
    <name type="scientific">Pacificimonas pallii</name>
    <dbReference type="NCBI Taxonomy" id="2827236"/>
    <lineage>
        <taxon>Bacteria</taxon>
        <taxon>Pseudomonadati</taxon>
        <taxon>Pseudomonadota</taxon>
        <taxon>Alphaproteobacteria</taxon>
        <taxon>Sphingomonadales</taxon>
        <taxon>Sphingosinicellaceae</taxon>
        <taxon>Pacificimonas</taxon>
    </lineage>
</organism>
<feature type="transmembrane region" description="Helical" evidence="1">
    <location>
        <begin position="77"/>
        <end position="99"/>
    </location>
</feature>
<keyword evidence="3" id="KW-1185">Reference proteome</keyword>
<reference evidence="2 3" key="1">
    <citation type="submission" date="2021-04" db="EMBL/GenBank/DDBJ databases">
        <authorList>
            <person name="Pira H."/>
            <person name="Risdian C."/>
            <person name="Wink J."/>
        </authorList>
    </citation>
    <scope>NUCLEOTIDE SEQUENCE [LARGE SCALE GENOMIC DNA]</scope>
    <source>
        <strain evidence="2 3">WHA3</strain>
    </source>
</reference>
<comment type="caution">
    <text evidence="2">The sequence shown here is derived from an EMBL/GenBank/DDBJ whole genome shotgun (WGS) entry which is preliminary data.</text>
</comment>
<dbReference type="RefSeq" id="WP_218444468.1">
    <property type="nucleotide sequence ID" value="NZ_JAGSPA010000001.1"/>
</dbReference>
<feature type="transmembrane region" description="Helical" evidence="1">
    <location>
        <begin position="48"/>
        <end position="65"/>
    </location>
</feature>
<keyword evidence="1" id="KW-1133">Transmembrane helix</keyword>
<proteinExistence type="predicted"/>
<feature type="transmembrane region" description="Helical" evidence="1">
    <location>
        <begin position="20"/>
        <end position="36"/>
    </location>
</feature>
<accession>A0ABS6SDW3</accession>
<keyword evidence="1" id="KW-0812">Transmembrane</keyword>
<dbReference type="EMBL" id="JAGSPA010000001">
    <property type="protein sequence ID" value="MBV7256037.1"/>
    <property type="molecule type" value="Genomic_DNA"/>
</dbReference>